<keyword evidence="4" id="KW-1185">Reference proteome</keyword>
<sequence length="575" mass="61470">MNTPHEVADRAWGLAEPVPAPWAAGEWSFERRGDEIADVRHAGRLVLRMVRLVARDRDWNTVPAEVRDVDADGSALRVRLALEGFGAALDADLVVRAEADVLVFETEVRSRSGFWRNRIGLVVLHPPEVSGERLEVVATDGDGTVTSFPTQVAPHQPARDVARMRWTHDGVASELAFSGDVFEMEDQRNWTDASFKTYSTPLDLPFPVLVREGETVRQSVRLASRVVAEAAPAPGPMRVQSARARVPKIQVGASTAAERHLRPAPDAAALLVELDLRGRRWPAALARAAREAGRRPLDVRLVAAGTEEVEEAVIAALKHSVTRIGVFDATSHMTEPELWEALTTALTRHGAQIPRVGGARTHFTELNREHHRLPADLPALSFSITPQMHARERSQLVESLAMQRVVAENAVRIAGGRPVDVGPVTLRPRLNAVATSAQAEPPGDDVTDGYGPGLLPTATDPRQAGPALAAWTVASAAALCVPGVAAVTYFETSGPRGLGDVDGEYPVAEAVRLLHGLAGAPLVDAPLDPHGVAALAAEVDGTVHVLAANVTPEHRSIGTPLGAVDLAPYAVVHQA</sequence>
<evidence type="ECO:0000259" key="2">
    <source>
        <dbReference type="Pfam" id="PF25838"/>
    </source>
</evidence>
<name>A0ABP8LCA7_9MICO</name>
<dbReference type="EMBL" id="BAABGN010000011">
    <property type="protein sequence ID" value="GAA4426955.1"/>
    <property type="molecule type" value="Genomic_DNA"/>
</dbReference>
<dbReference type="RefSeq" id="WP_345216717.1">
    <property type="nucleotide sequence ID" value="NZ_BAABGN010000011.1"/>
</dbReference>
<feature type="domain" description="D-apionate lactonase TIM barrel" evidence="2">
    <location>
        <begin position="256"/>
        <end position="519"/>
    </location>
</feature>
<evidence type="ECO:0000259" key="1">
    <source>
        <dbReference type="Pfam" id="PF25837"/>
    </source>
</evidence>
<evidence type="ECO:0000313" key="3">
    <source>
        <dbReference type="EMBL" id="GAA4426955.1"/>
    </source>
</evidence>
<proteinExistence type="predicted"/>
<comment type="caution">
    <text evidence="3">The sequence shown here is derived from an EMBL/GenBank/DDBJ whole genome shotgun (WGS) entry which is preliminary data.</text>
</comment>
<gene>
    <name evidence="3" type="ORF">GCM10023169_26340</name>
</gene>
<dbReference type="InterPro" id="IPR058787">
    <property type="entry name" value="ApnL_M"/>
</dbReference>
<organism evidence="3 4">
    <name type="scientific">Georgenia halophila</name>
    <dbReference type="NCBI Taxonomy" id="620889"/>
    <lineage>
        <taxon>Bacteria</taxon>
        <taxon>Bacillati</taxon>
        <taxon>Actinomycetota</taxon>
        <taxon>Actinomycetes</taxon>
        <taxon>Micrococcales</taxon>
        <taxon>Bogoriellaceae</taxon>
        <taxon>Georgenia</taxon>
    </lineage>
</organism>
<reference evidence="4" key="1">
    <citation type="journal article" date="2019" name="Int. J. Syst. Evol. Microbiol.">
        <title>The Global Catalogue of Microorganisms (GCM) 10K type strain sequencing project: providing services to taxonomists for standard genome sequencing and annotation.</title>
        <authorList>
            <consortium name="The Broad Institute Genomics Platform"/>
            <consortium name="The Broad Institute Genome Sequencing Center for Infectious Disease"/>
            <person name="Wu L."/>
            <person name="Ma J."/>
        </authorList>
    </citation>
    <scope>NUCLEOTIDE SEQUENCE [LARGE SCALE GENOMIC DNA]</scope>
    <source>
        <strain evidence="4">JCM 17810</strain>
    </source>
</reference>
<evidence type="ECO:0000313" key="4">
    <source>
        <dbReference type="Proteomes" id="UP001500622"/>
    </source>
</evidence>
<accession>A0ABP8LCA7</accession>
<dbReference type="InterPro" id="IPR058788">
    <property type="entry name" value="ApnL_N"/>
</dbReference>
<dbReference type="Proteomes" id="UP001500622">
    <property type="component" value="Unassembled WGS sequence"/>
</dbReference>
<protein>
    <submittedName>
        <fullName evidence="3">Uncharacterized protein</fullName>
    </submittedName>
</protein>
<dbReference type="Pfam" id="PF25838">
    <property type="entry name" value="Apionate_lact_M"/>
    <property type="match status" value="1"/>
</dbReference>
<feature type="domain" description="D-apionate lactonase N-terminal" evidence="1">
    <location>
        <begin position="15"/>
        <end position="223"/>
    </location>
</feature>
<dbReference type="Pfam" id="PF25837">
    <property type="entry name" value="Apionate_lact_N"/>
    <property type="match status" value="1"/>
</dbReference>